<accession>A0A1Y3UBY8</accession>
<feature type="region of interest" description="Disordered" evidence="1">
    <location>
        <begin position="1"/>
        <end position="23"/>
    </location>
</feature>
<evidence type="ECO:0000256" key="1">
    <source>
        <dbReference type="SAM" id="MobiDB-lite"/>
    </source>
</evidence>
<protein>
    <submittedName>
        <fullName evidence="2">Uncharacterized protein</fullName>
    </submittedName>
</protein>
<evidence type="ECO:0000313" key="3">
    <source>
        <dbReference type="Proteomes" id="UP000196560"/>
    </source>
</evidence>
<organism evidence="2 3">
    <name type="scientific">Enorma massiliensis</name>
    <dbReference type="NCBI Taxonomy" id="1472761"/>
    <lineage>
        <taxon>Bacteria</taxon>
        <taxon>Bacillati</taxon>
        <taxon>Actinomycetota</taxon>
        <taxon>Coriobacteriia</taxon>
        <taxon>Coriobacteriales</taxon>
        <taxon>Coriobacteriaceae</taxon>
        <taxon>Enorma</taxon>
    </lineage>
</organism>
<gene>
    <name evidence="2" type="ORF">B5G21_01465</name>
</gene>
<evidence type="ECO:0000313" key="2">
    <source>
        <dbReference type="EMBL" id="OUN44627.1"/>
    </source>
</evidence>
<name>A0A1Y3UBY8_9ACTN</name>
<reference evidence="3" key="1">
    <citation type="submission" date="2017-04" db="EMBL/GenBank/DDBJ databases">
        <title>Function of individual gut microbiota members based on whole genome sequencing of pure cultures obtained from chicken caecum.</title>
        <authorList>
            <person name="Medvecky M."/>
            <person name="Cejkova D."/>
            <person name="Polansky O."/>
            <person name="Karasova D."/>
            <person name="Kubasova T."/>
            <person name="Cizek A."/>
            <person name="Rychlik I."/>
        </authorList>
    </citation>
    <scope>NUCLEOTIDE SEQUENCE [LARGE SCALE GENOMIC DNA]</scope>
    <source>
        <strain evidence="3">An70</strain>
    </source>
</reference>
<dbReference type="Proteomes" id="UP000196560">
    <property type="component" value="Unassembled WGS sequence"/>
</dbReference>
<sequence length="102" mass="11516">MQNNGSAFLPRSRVAAGSRSEASPLSLINRGSAYPADDVDCAALVRVAHNIQLFIKRAAVQPRHECADPQRGRQRPFIEQAYFPRFLPSKHKQHRTECRLYA</sequence>
<keyword evidence="3" id="KW-1185">Reference proteome</keyword>
<comment type="caution">
    <text evidence="2">The sequence shown here is derived from an EMBL/GenBank/DDBJ whole genome shotgun (WGS) entry which is preliminary data.</text>
</comment>
<dbReference type="EMBL" id="NFHO01000001">
    <property type="protein sequence ID" value="OUN44627.1"/>
    <property type="molecule type" value="Genomic_DNA"/>
</dbReference>
<proteinExistence type="predicted"/>
<dbReference type="AlphaFoldDB" id="A0A1Y3UBY8"/>